<feature type="region of interest" description="Disordered" evidence="1">
    <location>
        <begin position="1"/>
        <end position="29"/>
    </location>
</feature>
<evidence type="ECO:0000259" key="2">
    <source>
        <dbReference type="PROSITE" id="PS50943"/>
    </source>
</evidence>
<dbReference type="EMBL" id="CP046173">
    <property type="protein sequence ID" value="QIS16965.1"/>
    <property type="molecule type" value="Genomic_DNA"/>
</dbReference>
<dbReference type="Proteomes" id="UP000500953">
    <property type="component" value="Chromosome"/>
</dbReference>
<feature type="domain" description="HTH cro/C1-type" evidence="2">
    <location>
        <begin position="36"/>
        <end position="92"/>
    </location>
</feature>
<accession>A0A6G9YUF5</accession>
<gene>
    <name evidence="3" type="ORF">F6W96_00155</name>
</gene>
<sequence>MSVGCPEWSRTQCGQGGKMARAGGPGPGRPAVGERIKLLRLQRHLSRRVVANLVGRSEEWLRLVESGRRRLENVQVMIRLADVLQVDDFNEFIDRPARRGRRGKDAGDDLVLALRKVIVDHPGIQVAGEAAGPVESMQVESDELGRCQEAWASSSRRYSVLAERLPAVLAACRILQWQAQSAETADMLIRAYHLSRELLTRTGAHNLALIVADRAMTTAGQIKWPVLMAASAWHFGNALLYLDQADECRRYAVATAERLSMWSPDSANRTYLWGALHLLAAKGAAATPDPLEAERLLRLAQAAAVELSEDRRICGLVFGPTEIGIARIEMALGQRDFDEVVRIAGELEVPDGYPVGGRARFRIAVAYAFARRGDDVAAASTLSRAADACAEDLRYDPDARRTLQLLMDRRNHLVRTDVVRLAALIDLD</sequence>
<evidence type="ECO:0000313" key="4">
    <source>
        <dbReference type="Proteomes" id="UP000500953"/>
    </source>
</evidence>
<dbReference type="RefSeq" id="WP_342760922.1">
    <property type="nucleotide sequence ID" value="NZ_CP046173.1"/>
</dbReference>
<protein>
    <submittedName>
        <fullName evidence="3">Helix-turn-helix domain-containing protein</fullName>
    </submittedName>
</protein>
<evidence type="ECO:0000256" key="1">
    <source>
        <dbReference type="SAM" id="MobiDB-lite"/>
    </source>
</evidence>
<dbReference type="Pfam" id="PF13560">
    <property type="entry name" value="HTH_31"/>
    <property type="match status" value="1"/>
</dbReference>
<dbReference type="PROSITE" id="PS50943">
    <property type="entry name" value="HTH_CROC1"/>
    <property type="match status" value="1"/>
</dbReference>
<dbReference type="InterPro" id="IPR001387">
    <property type="entry name" value="Cro/C1-type_HTH"/>
</dbReference>
<dbReference type="GO" id="GO:0003677">
    <property type="term" value="F:DNA binding"/>
    <property type="evidence" value="ECO:0007669"/>
    <property type="project" value="InterPro"/>
</dbReference>
<dbReference type="InterPro" id="IPR010982">
    <property type="entry name" value="Lambda_DNA-bd_dom_sf"/>
</dbReference>
<dbReference type="SUPFAM" id="SSF47413">
    <property type="entry name" value="lambda repressor-like DNA-binding domains"/>
    <property type="match status" value="1"/>
</dbReference>
<organism evidence="3 4">
    <name type="scientific">Nocardia terpenica</name>
    <dbReference type="NCBI Taxonomy" id="455432"/>
    <lineage>
        <taxon>Bacteria</taxon>
        <taxon>Bacillati</taxon>
        <taxon>Actinomycetota</taxon>
        <taxon>Actinomycetes</taxon>
        <taxon>Mycobacteriales</taxon>
        <taxon>Nocardiaceae</taxon>
        <taxon>Nocardia</taxon>
    </lineage>
</organism>
<reference evidence="3 4" key="1">
    <citation type="journal article" date="2019" name="ACS Chem. Biol.">
        <title>Identification and Mobilization of a Cryptic Antibiotic Biosynthesis Gene Locus from a Human-Pathogenic Nocardia Isolate.</title>
        <authorList>
            <person name="Herisse M."/>
            <person name="Ishida K."/>
            <person name="Porter J.L."/>
            <person name="Howden B."/>
            <person name="Hertweck C."/>
            <person name="Stinear T.P."/>
            <person name="Pidot S.J."/>
        </authorList>
    </citation>
    <scope>NUCLEOTIDE SEQUENCE [LARGE SCALE GENOMIC DNA]</scope>
    <source>
        <strain evidence="3 4">AUSMDU00012715</strain>
    </source>
</reference>
<evidence type="ECO:0000313" key="3">
    <source>
        <dbReference type="EMBL" id="QIS16965.1"/>
    </source>
</evidence>
<dbReference type="AlphaFoldDB" id="A0A6G9YUF5"/>
<dbReference type="CDD" id="cd00093">
    <property type="entry name" value="HTH_XRE"/>
    <property type="match status" value="1"/>
</dbReference>
<name>A0A6G9YUF5_9NOCA</name>
<dbReference type="Gene3D" id="1.10.260.40">
    <property type="entry name" value="lambda repressor-like DNA-binding domains"/>
    <property type="match status" value="1"/>
</dbReference>
<proteinExistence type="predicted"/>